<dbReference type="RefSeq" id="XP_040769291.1">
    <property type="nucleotide sequence ID" value="XM_040912003.1"/>
</dbReference>
<proteinExistence type="predicted"/>
<reference evidence="1 2" key="1">
    <citation type="journal article" date="2016" name="Mol. Biol. Evol.">
        <title>Comparative Genomics of Early-Diverging Mushroom-Forming Fungi Provides Insights into the Origins of Lignocellulose Decay Capabilities.</title>
        <authorList>
            <person name="Nagy L.G."/>
            <person name="Riley R."/>
            <person name="Tritt A."/>
            <person name="Adam C."/>
            <person name="Daum C."/>
            <person name="Floudas D."/>
            <person name="Sun H."/>
            <person name="Yadav J.S."/>
            <person name="Pangilinan J."/>
            <person name="Larsson K.H."/>
            <person name="Matsuura K."/>
            <person name="Barry K."/>
            <person name="Labutti K."/>
            <person name="Kuo R."/>
            <person name="Ohm R.A."/>
            <person name="Bhattacharya S.S."/>
            <person name="Shirouzu T."/>
            <person name="Yoshinaga Y."/>
            <person name="Martin F.M."/>
            <person name="Grigoriev I.V."/>
            <person name="Hibbett D.S."/>
        </authorList>
    </citation>
    <scope>NUCLEOTIDE SEQUENCE [LARGE SCALE GENOMIC DNA]</scope>
    <source>
        <strain evidence="1 2">93-53</strain>
    </source>
</reference>
<dbReference type="Proteomes" id="UP000076871">
    <property type="component" value="Unassembled WGS sequence"/>
</dbReference>
<dbReference type="EMBL" id="KV427607">
    <property type="protein sequence ID" value="KZT11551.1"/>
    <property type="molecule type" value="Genomic_DNA"/>
</dbReference>
<evidence type="ECO:0000313" key="2">
    <source>
        <dbReference type="Proteomes" id="UP000076871"/>
    </source>
</evidence>
<keyword evidence="2" id="KW-1185">Reference proteome</keyword>
<organism evidence="1 2">
    <name type="scientific">Laetiporus sulphureus 93-53</name>
    <dbReference type="NCBI Taxonomy" id="1314785"/>
    <lineage>
        <taxon>Eukaryota</taxon>
        <taxon>Fungi</taxon>
        <taxon>Dikarya</taxon>
        <taxon>Basidiomycota</taxon>
        <taxon>Agaricomycotina</taxon>
        <taxon>Agaricomycetes</taxon>
        <taxon>Polyporales</taxon>
        <taxon>Laetiporus</taxon>
    </lineage>
</organism>
<dbReference type="OrthoDB" id="2803358at2759"/>
<protein>
    <submittedName>
        <fullName evidence="1">Uncharacterized protein</fullName>
    </submittedName>
</protein>
<accession>A0A165HCM5</accession>
<name>A0A165HCM5_9APHY</name>
<dbReference type="STRING" id="1314785.A0A165HCM5"/>
<gene>
    <name evidence="1" type="ORF">LAESUDRAFT_755190</name>
</gene>
<dbReference type="InParanoid" id="A0A165HCM5"/>
<dbReference type="GeneID" id="63829031"/>
<dbReference type="AlphaFoldDB" id="A0A165HCM5"/>
<sequence>MSLTHRQHRVQRIYPPVVMHHCFDAERLLTLSISPLRHEYSLRAAIPVPSITFTSPSADPTPINPQLIIRKPKGEVTRLSREGYNLRDALGWTEAVYLHVQTAIHKLAGNHLTPVPFLKQKAVDLQKVYDLAADTYPILRQYENNWVTSDFLRVFLKNKSAAIKRKTAVSS</sequence>
<evidence type="ECO:0000313" key="1">
    <source>
        <dbReference type="EMBL" id="KZT11551.1"/>
    </source>
</evidence>